<evidence type="ECO:0000313" key="1">
    <source>
        <dbReference type="EMBL" id="KAF5843608.1"/>
    </source>
</evidence>
<sequence>MGTEAINGKSVANKIATKSSAVLRRFKDKGYVLQFNPGFHEMVFEVLTAHGEELTQSLKSLLTATAPGSLGHSSSYSKSSAASSVASTCLAWEVGVVDRLRTCVVDPGPCGLTIRGRIIALGCLAAVLGNFEERMEVSKVCKGAANAFTRVAFVVCSTVFLVIVHELNILRWMQCGHTCKTLQGQLQEDSLDP</sequence>
<reference evidence="1" key="1">
    <citation type="submission" date="2017-08" db="EMBL/GenBank/DDBJ databases">
        <authorList>
            <person name="Polle J.E."/>
            <person name="Barry K."/>
            <person name="Cushman J."/>
            <person name="Schmutz J."/>
            <person name="Tran D."/>
            <person name="Hathwaick L.T."/>
            <person name="Yim W.C."/>
            <person name="Jenkins J."/>
            <person name="Mckie-Krisberg Z.M."/>
            <person name="Prochnik S."/>
            <person name="Lindquist E."/>
            <person name="Dockter R.B."/>
            <person name="Adam C."/>
            <person name="Molina H."/>
            <person name="Bunkerborg J."/>
            <person name="Jin E."/>
            <person name="Buchheim M."/>
            <person name="Magnuson J."/>
        </authorList>
    </citation>
    <scope>NUCLEOTIDE SEQUENCE</scope>
    <source>
        <strain evidence="1">CCAP 19/18</strain>
    </source>
</reference>
<proteinExistence type="predicted"/>
<dbReference type="EMBL" id="MU069440">
    <property type="protein sequence ID" value="KAF5843608.1"/>
    <property type="molecule type" value="Genomic_DNA"/>
</dbReference>
<protein>
    <recommendedName>
        <fullName evidence="3">Encoded protein</fullName>
    </recommendedName>
</protein>
<organism evidence="1 2">
    <name type="scientific">Dunaliella salina</name>
    <name type="common">Green alga</name>
    <name type="synonym">Protococcus salinus</name>
    <dbReference type="NCBI Taxonomy" id="3046"/>
    <lineage>
        <taxon>Eukaryota</taxon>
        <taxon>Viridiplantae</taxon>
        <taxon>Chlorophyta</taxon>
        <taxon>core chlorophytes</taxon>
        <taxon>Chlorophyceae</taxon>
        <taxon>CS clade</taxon>
        <taxon>Chlamydomonadales</taxon>
        <taxon>Dunaliellaceae</taxon>
        <taxon>Dunaliella</taxon>
    </lineage>
</organism>
<comment type="caution">
    <text evidence="1">The sequence shown here is derived from an EMBL/GenBank/DDBJ whole genome shotgun (WGS) entry which is preliminary data.</text>
</comment>
<accession>A0ABQ7H9S6</accession>
<evidence type="ECO:0000313" key="2">
    <source>
        <dbReference type="Proteomes" id="UP000815325"/>
    </source>
</evidence>
<name>A0ABQ7H9S6_DUNSA</name>
<dbReference type="Proteomes" id="UP000815325">
    <property type="component" value="Unassembled WGS sequence"/>
</dbReference>
<gene>
    <name evidence="1" type="ORF">DUNSADRAFT_12870</name>
</gene>
<keyword evidence="2" id="KW-1185">Reference proteome</keyword>
<evidence type="ECO:0008006" key="3">
    <source>
        <dbReference type="Google" id="ProtNLM"/>
    </source>
</evidence>